<evidence type="ECO:0000313" key="3">
    <source>
        <dbReference type="EMBL" id="RAY13572.1"/>
    </source>
</evidence>
<dbReference type="EMBL" id="QLYX01000008">
    <property type="protein sequence ID" value="RAY13572.1"/>
    <property type="molecule type" value="Genomic_DNA"/>
</dbReference>
<feature type="compositionally biased region" description="Low complexity" evidence="1">
    <location>
        <begin position="43"/>
        <end position="52"/>
    </location>
</feature>
<organism evidence="3 4">
    <name type="scientific">Actinomadura craniellae</name>
    <dbReference type="NCBI Taxonomy" id="2231787"/>
    <lineage>
        <taxon>Bacteria</taxon>
        <taxon>Bacillati</taxon>
        <taxon>Actinomycetota</taxon>
        <taxon>Actinomycetes</taxon>
        <taxon>Streptosporangiales</taxon>
        <taxon>Thermomonosporaceae</taxon>
        <taxon>Actinomadura</taxon>
    </lineage>
</organism>
<evidence type="ECO:0000256" key="1">
    <source>
        <dbReference type="SAM" id="MobiDB-lite"/>
    </source>
</evidence>
<sequence>MGRHRSDPRGLARILIAVLAVAAVLTLLLVGGTALVSALTSGPAQVSQSPTPVSSPSPSRPATPAPAPSPGGEPVGNDLPLRIRVLATTTVLVKVADSGEILYSGVLAPGDVRQYSQTPLDVVAANGAALQVTIYGKVQAAKPANQRGGWFVPEQ</sequence>
<gene>
    <name evidence="3" type="ORF">DPM19_18000</name>
</gene>
<comment type="caution">
    <text evidence="3">The sequence shown here is derived from an EMBL/GenBank/DDBJ whole genome shotgun (WGS) entry which is preliminary data.</text>
</comment>
<feature type="compositionally biased region" description="Pro residues" evidence="1">
    <location>
        <begin position="53"/>
        <end position="71"/>
    </location>
</feature>
<evidence type="ECO:0000259" key="2">
    <source>
        <dbReference type="Pfam" id="PF13464"/>
    </source>
</evidence>
<name>A0A365H3J8_9ACTN</name>
<dbReference type="Proteomes" id="UP000251891">
    <property type="component" value="Unassembled WGS sequence"/>
</dbReference>
<dbReference type="Pfam" id="PF13464">
    <property type="entry name" value="RodZ_C"/>
    <property type="match status" value="1"/>
</dbReference>
<keyword evidence="4" id="KW-1185">Reference proteome</keyword>
<protein>
    <recommendedName>
        <fullName evidence="2">Cytoskeleton protein RodZ-like C-terminal domain-containing protein</fullName>
    </recommendedName>
</protein>
<feature type="domain" description="Cytoskeleton protein RodZ-like C-terminal" evidence="2">
    <location>
        <begin position="87"/>
        <end position="143"/>
    </location>
</feature>
<dbReference type="InterPro" id="IPR025194">
    <property type="entry name" value="RodZ-like_C"/>
</dbReference>
<dbReference type="AlphaFoldDB" id="A0A365H3J8"/>
<dbReference type="OrthoDB" id="3483537at2"/>
<proteinExistence type="predicted"/>
<accession>A0A365H3J8</accession>
<reference evidence="3 4" key="1">
    <citation type="submission" date="2018-06" db="EMBL/GenBank/DDBJ databases">
        <title>Actinomadura craniellae sp. nov. isolated from marine sponge Craniella sp.</title>
        <authorList>
            <person name="Li L."/>
            <person name="Xu Q.H."/>
            <person name="Lin H.W."/>
            <person name="Lu Y.H."/>
        </authorList>
    </citation>
    <scope>NUCLEOTIDE SEQUENCE [LARGE SCALE GENOMIC DNA]</scope>
    <source>
        <strain evidence="3 4">LHW63021</strain>
    </source>
</reference>
<feature type="region of interest" description="Disordered" evidence="1">
    <location>
        <begin position="43"/>
        <end position="78"/>
    </location>
</feature>
<evidence type="ECO:0000313" key="4">
    <source>
        <dbReference type="Proteomes" id="UP000251891"/>
    </source>
</evidence>